<name>A8NCT9_COPC7</name>
<comment type="caution">
    <text evidence="1">The sequence shown here is derived from an EMBL/GenBank/DDBJ whole genome shotgun (WGS) entry which is preliminary data.</text>
</comment>
<dbReference type="Proteomes" id="UP000001861">
    <property type="component" value="Unassembled WGS sequence"/>
</dbReference>
<dbReference type="EMBL" id="AACS02000009">
    <property type="protein sequence ID" value="EAU89168.1"/>
    <property type="molecule type" value="Genomic_DNA"/>
</dbReference>
<organism evidence="1 2">
    <name type="scientific">Coprinopsis cinerea (strain Okayama-7 / 130 / ATCC MYA-4618 / FGSC 9003)</name>
    <name type="common">Inky cap fungus</name>
    <name type="synonym">Hormographiella aspergillata</name>
    <dbReference type="NCBI Taxonomy" id="240176"/>
    <lineage>
        <taxon>Eukaryota</taxon>
        <taxon>Fungi</taxon>
        <taxon>Dikarya</taxon>
        <taxon>Basidiomycota</taxon>
        <taxon>Agaricomycotina</taxon>
        <taxon>Agaricomycetes</taxon>
        <taxon>Agaricomycetidae</taxon>
        <taxon>Agaricales</taxon>
        <taxon>Agaricineae</taxon>
        <taxon>Psathyrellaceae</taxon>
        <taxon>Coprinopsis</taxon>
    </lineage>
</organism>
<evidence type="ECO:0008006" key="3">
    <source>
        <dbReference type="Google" id="ProtNLM"/>
    </source>
</evidence>
<dbReference type="GeneID" id="6009114"/>
<dbReference type="VEuPathDB" id="FungiDB:CC1G_08575"/>
<proteinExistence type="predicted"/>
<dbReference type="Gene3D" id="3.80.10.10">
    <property type="entry name" value="Ribonuclease Inhibitor"/>
    <property type="match status" value="1"/>
</dbReference>
<dbReference type="KEGG" id="cci:CC1G_08575"/>
<accession>A8NCT9</accession>
<evidence type="ECO:0000313" key="1">
    <source>
        <dbReference type="EMBL" id="EAU89168.1"/>
    </source>
</evidence>
<reference evidence="1 2" key="1">
    <citation type="journal article" date="2010" name="Proc. Natl. Acad. Sci. U.S.A.">
        <title>Insights into evolution of multicellular fungi from the assembled chromosomes of the mushroom Coprinopsis cinerea (Coprinus cinereus).</title>
        <authorList>
            <person name="Stajich J.E."/>
            <person name="Wilke S.K."/>
            <person name="Ahren D."/>
            <person name="Au C.H."/>
            <person name="Birren B.W."/>
            <person name="Borodovsky M."/>
            <person name="Burns C."/>
            <person name="Canback B."/>
            <person name="Casselton L.A."/>
            <person name="Cheng C.K."/>
            <person name="Deng J."/>
            <person name="Dietrich F.S."/>
            <person name="Fargo D.C."/>
            <person name="Farman M.L."/>
            <person name="Gathman A.C."/>
            <person name="Goldberg J."/>
            <person name="Guigo R."/>
            <person name="Hoegger P.J."/>
            <person name="Hooker J.B."/>
            <person name="Huggins A."/>
            <person name="James T.Y."/>
            <person name="Kamada T."/>
            <person name="Kilaru S."/>
            <person name="Kodira C."/>
            <person name="Kues U."/>
            <person name="Kupfer D."/>
            <person name="Kwan H.S."/>
            <person name="Lomsadze A."/>
            <person name="Li W."/>
            <person name="Lilly W.W."/>
            <person name="Ma L.J."/>
            <person name="Mackey A.J."/>
            <person name="Manning G."/>
            <person name="Martin F."/>
            <person name="Muraguchi H."/>
            <person name="Natvig D.O."/>
            <person name="Palmerini H."/>
            <person name="Ramesh M.A."/>
            <person name="Rehmeyer C.J."/>
            <person name="Roe B.A."/>
            <person name="Shenoy N."/>
            <person name="Stanke M."/>
            <person name="Ter-Hovhannisyan V."/>
            <person name="Tunlid A."/>
            <person name="Velagapudi R."/>
            <person name="Vision T.J."/>
            <person name="Zeng Q."/>
            <person name="Zolan M.E."/>
            <person name="Pukkila P.J."/>
        </authorList>
    </citation>
    <scope>NUCLEOTIDE SEQUENCE [LARGE SCALE GENOMIC DNA]</scope>
    <source>
        <strain evidence="2">Okayama-7 / 130 / ATCC MYA-4618 / FGSC 9003</strain>
    </source>
</reference>
<evidence type="ECO:0000313" key="2">
    <source>
        <dbReference type="Proteomes" id="UP000001861"/>
    </source>
</evidence>
<dbReference type="InterPro" id="IPR032675">
    <property type="entry name" value="LRR_dom_sf"/>
</dbReference>
<dbReference type="RefSeq" id="XP_001832625.1">
    <property type="nucleotide sequence ID" value="XM_001832573.1"/>
</dbReference>
<dbReference type="InParanoid" id="A8NCT9"/>
<sequence length="309" mass="35731">MGSLNKDELPRFTSTFRSTLQRSKHAPIQLTFDENWDGRVRDENWTAFWTTVAEFMDQYSTLTFEDTETIEWPEGTSVQAPSATPQLHTLKLINSPGRFFTAIPLASLTHLTFFYPAEYLEGLTTADVLNVLRSAPLLQVLRLNLDEEGVEAAAQQPAPFSLPHLHTFEVQDTYNAFYEQYLFRLLSAPSLECLDIAVAWVEVAPSSNQLSLYDFIARAPNLKEFRICFRKPSYLGHDLDTEEPYYFRSVKTSKWRDWNGQIFASANQATDLFDSREMCEVAMRKLQELEEPDEKYGQDYEKRRIFKEG</sequence>
<gene>
    <name evidence="1" type="ORF">CC1G_08575</name>
</gene>
<dbReference type="AlphaFoldDB" id="A8NCT9"/>
<protein>
    <recommendedName>
        <fullName evidence="3">F-box domain-containing protein</fullName>
    </recommendedName>
</protein>
<keyword evidence="2" id="KW-1185">Reference proteome</keyword>